<feature type="coiled-coil region" evidence="1">
    <location>
        <begin position="717"/>
        <end position="744"/>
    </location>
</feature>
<feature type="compositionally biased region" description="Basic residues" evidence="2">
    <location>
        <begin position="778"/>
        <end position="789"/>
    </location>
</feature>
<dbReference type="AlphaFoldDB" id="A0AAV9UCP8"/>
<gene>
    <name evidence="3" type="ORF">TWF696_009847</name>
</gene>
<evidence type="ECO:0000313" key="4">
    <source>
        <dbReference type="Proteomes" id="UP001375240"/>
    </source>
</evidence>
<comment type="caution">
    <text evidence="3">The sequence shown here is derived from an EMBL/GenBank/DDBJ whole genome shotgun (WGS) entry which is preliminary data.</text>
</comment>
<proteinExistence type="predicted"/>
<dbReference type="EMBL" id="JAVHNQ010000009">
    <property type="protein sequence ID" value="KAK6339054.1"/>
    <property type="molecule type" value="Genomic_DNA"/>
</dbReference>
<evidence type="ECO:0000256" key="1">
    <source>
        <dbReference type="SAM" id="Coils"/>
    </source>
</evidence>
<accession>A0AAV9UCP8</accession>
<evidence type="ECO:0000313" key="3">
    <source>
        <dbReference type="EMBL" id="KAK6339054.1"/>
    </source>
</evidence>
<evidence type="ECO:0000256" key="2">
    <source>
        <dbReference type="SAM" id="MobiDB-lite"/>
    </source>
</evidence>
<feature type="region of interest" description="Disordered" evidence="2">
    <location>
        <begin position="290"/>
        <end position="317"/>
    </location>
</feature>
<organism evidence="3 4">
    <name type="scientific">Orbilia brochopaga</name>
    <dbReference type="NCBI Taxonomy" id="3140254"/>
    <lineage>
        <taxon>Eukaryota</taxon>
        <taxon>Fungi</taxon>
        <taxon>Dikarya</taxon>
        <taxon>Ascomycota</taxon>
        <taxon>Pezizomycotina</taxon>
        <taxon>Orbiliomycetes</taxon>
        <taxon>Orbiliales</taxon>
        <taxon>Orbiliaceae</taxon>
        <taxon>Orbilia</taxon>
    </lineage>
</organism>
<keyword evidence="1" id="KW-0175">Coiled coil</keyword>
<feature type="region of interest" description="Disordered" evidence="2">
    <location>
        <begin position="764"/>
        <end position="801"/>
    </location>
</feature>
<sequence>MDFNFNYPAAFEWQKNETNIENIEARAQPGDLVENTGLELPDGQFAEPAPQPTTFCGQATTGMNLGHMPDFTVPPYDHRTASVASNIPPASPFMGMPPMGFPPHASMPGMTAPNPWVPSTPLQFGMPNMFAYNAENMQPHQFQPFTNNGMQPSIFHTNPMASIFGSPPSNNTYPAPPEPTPEFLKDRLIPPQFQPPEAQSSTDQQSSSQDAAPPKTSDASESVNPAQQMPPPPTPNAFSVNGTYNHPHPFMLNMMGMTGFPPFPTANVGFGSLATNYQPITSEKVTIIRDEPIKNTTSGPAPTDPKPTPLKTLTDPPAKTGCPGGYMRAEEAQEYLASMSFLGKAVSDVTERYPVVFENFAPMPKFEGDPNDLASVKEYSNVLVDWSNRFVRASVNGHDRIDAENTKLKKLSIEFQEESDRLRAMFRTADPDDESPSLSDCVERILAVNESLETNLRMLHVHHRKCPKKEVPLGIYLDAERGENTLVGNYQIVLARKDRQLRVLELSIEQKAEIIENLKTELISSKRLIAAHQCHIEELVNRNIFLDSAKMHVDEGLQQCLERNKNLCEKYNELQKRANALMEENVNLKSLIEHAGGEAKVGSDLPNISFPDLFAKYQKLFETAGNIVDENAKLREELKASEQAMNNAAAGNKAADEEALKQKEQYEQLLKEKQELERKLAQQDDVVAKLRQANTKMRNRKSPTGALEKGALSAAEFQRLTIENEGLQKKLQEQIEKNEGLAATNMELNNLHLIKEIELENMKKGQPTGGSLAQPSGKNKKKKKNKGKGKATEPALDKATEPALDEQIMTLGQLTSIMAEDTFREQMISYLRRVGAI</sequence>
<feature type="coiled-coil region" evidence="1">
    <location>
        <begin position="624"/>
        <end position="693"/>
    </location>
</feature>
<reference evidence="3 4" key="1">
    <citation type="submission" date="2019-10" db="EMBL/GenBank/DDBJ databases">
        <authorList>
            <person name="Palmer J.M."/>
        </authorList>
    </citation>
    <scope>NUCLEOTIDE SEQUENCE [LARGE SCALE GENOMIC DNA]</scope>
    <source>
        <strain evidence="3 4">TWF696</strain>
    </source>
</reference>
<name>A0AAV9UCP8_9PEZI</name>
<dbReference type="Proteomes" id="UP001375240">
    <property type="component" value="Unassembled WGS sequence"/>
</dbReference>
<feature type="compositionally biased region" description="Low complexity" evidence="2">
    <location>
        <begin position="198"/>
        <end position="212"/>
    </location>
</feature>
<feature type="compositionally biased region" description="Polar residues" evidence="2">
    <location>
        <begin position="148"/>
        <end position="160"/>
    </location>
</feature>
<feature type="coiled-coil region" evidence="1">
    <location>
        <begin position="557"/>
        <end position="591"/>
    </location>
</feature>
<keyword evidence="4" id="KW-1185">Reference proteome</keyword>
<protein>
    <submittedName>
        <fullName evidence="3">Uncharacterized protein</fullName>
    </submittedName>
</protein>
<feature type="region of interest" description="Disordered" evidence="2">
    <location>
        <begin position="148"/>
        <end position="241"/>
    </location>
</feature>